<gene>
    <name evidence="4" type="ORF">V1264_001037</name>
</gene>
<comment type="similarity">
    <text evidence="1">Belongs to the glycosyl hydrolase 16 family.</text>
</comment>
<dbReference type="GO" id="GO:0004553">
    <property type="term" value="F:hydrolase activity, hydrolyzing O-glycosyl compounds"/>
    <property type="evidence" value="ECO:0007669"/>
    <property type="project" value="InterPro"/>
</dbReference>
<dbReference type="PANTHER" id="PTHR10963">
    <property type="entry name" value="GLYCOSYL HYDROLASE-RELATED"/>
    <property type="match status" value="1"/>
</dbReference>
<evidence type="ECO:0000313" key="5">
    <source>
        <dbReference type="Proteomes" id="UP001374579"/>
    </source>
</evidence>
<dbReference type="Gene3D" id="2.60.120.200">
    <property type="match status" value="1"/>
</dbReference>
<dbReference type="InterPro" id="IPR000757">
    <property type="entry name" value="Beta-glucanase-like"/>
</dbReference>
<keyword evidence="2" id="KW-0732">Signal</keyword>
<protein>
    <recommendedName>
        <fullName evidence="3">GH16 domain-containing protein</fullName>
    </recommendedName>
</protein>
<evidence type="ECO:0000256" key="1">
    <source>
        <dbReference type="ARBA" id="ARBA00006865"/>
    </source>
</evidence>
<dbReference type="SUPFAM" id="SSF49899">
    <property type="entry name" value="Concanavalin A-like lectins/glucanases"/>
    <property type="match status" value="1"/>
</dbReference>
<name>A0AAN9C0L3_9CAEN</name>
<dbReference type="PROSITE" id="PS51762">
    <property type="entry name" value="GH16_2"/>
    <property type="match status" value="1"/>
</dbReference>
<organism evidence="4 5">
    <name type="scientific">Littorina saxatilis</name>
    <dbReference type="NCBI Taxonomy" id="31220"/>
    <lineage>
        <taxon>Eukaryota</taxon>
        <taxon>Metazoa</taxon>
        <taxon>Spiralia</taxon>
        <taxon>Lophotrochozoa</taxon>
        <taxon>Mollusca</taxon>
        <taxon>Gastropoda</taxon>
        <taxon>Caenogastropoda</taxon>
        <taxon>Littorinimorpha</taxon>
        <taxon>Littorinoidea</taxon>
        <taxon>Littorinidae</taxon>
        <taxon>Littorina</taxon>
    </lineage>
</organism>
<evidence type="ECO:0000256" key="2">
    <source>
        <dbReference type="SAM" id="SignalP"/>
    </source>
</evidence>
<dbReference type="Proteomes" id="UP001374579">
    <property type="component" value="Unassembled WGS sequence"/>
</dbReference>
<comment type="caution">
    <text evidence="4">The sequence shown here is derived from an EMBL/GenBank/DDBJ whole genome shotgun (WGS) entry which is preliminary data.</text>
</comment>
<sequence>MLAVWCALMLGVPLVSGVGPVRFFNTQRHGIHVDIAGGPPSPAYTPPTPVQAGRKTVTVFYDDFSSGRIDPSKWNVAATADGGGGEEFNMYTPEPVNSYVRNGTLFIRPTYTVDTFGKDFLRNGTLNVTAKWGRCTDQQRNGCYRKGWNSIPPVMSAFLASRVHIRYGKVEVVAKLPRGDWLWPAIWMLPTESYYGAWPRSGEIDIMESRGNSQYHTPEGWSVGNNAEFDTIHYGPAWNDRKSYGCSHTLKGQSFADRFHLYWFDWTEDYMRMGVDNLTVLSMPTPQGGFWKEGHFEGPDIWAKGGKNAPFDRPFYLILNVAVGGRFFKESYKNAPYPQPWADNAPDKKMQFWLNRTLWENTWRGDNSAMQIKSVKMMQYLD</sequence>
<feature type="chain" id="PRO_5042819180" description="GH16 domain-containing protein" evidence="2">
    <location>
        <begin position="18"/>
        <end position="382"/>
    </location>
</feature>
<dbReference type="Pfam" id="PF00722">
    <property type="entry name" value="Glyco_hydro_16"/>
    <property type="match status" value="1"/>
</dbReference>
<proteinExistence type="inferred from homology"/>
<dbReference type="GO" id="GO:0005975">
    <property type="term" value="P:carbohydrate metabolic process"/>
    <property type="evidence" value="ECO:0007669"/>
    <property type="project" value="InterPro"/>
</dbReference>
<dbReference type="PANTHER" id="PTHR10963:SF55">
    <property type="entry name" value="GLYCOSIDE HYDROLASE FAMILY 16 PROTEIN"/>
    <property type="match status" value="1"/>
</dbReference>
<evidence type="ECO:0000313" key="4">
    <source>
        <dbReference type="EMBL" id="KAK7115101.1"/>
    </source>
</evidence>
<keyword evidence="5" id="KW-1185">Reference proteome</keyword>
<dbReference type="EMBL" id="JBAMIC010000001">
    <property type="protein sequence ID" value="KAK7115101.1"/>
    <property type="molecule type" value="Genomic_DNA"/>
</dbReference>
<dbReference type="InterPro" id="IPR013320">
    <property type="entry name" value="ConA-like_dom_sf"/>
</dbReference>
<feature type="signal peptide" evidence="2">
    <location>
        <begin position="1"/>
        <end position="17"/>
    </location>
</feature>
<evidence type="ECO:0000259" key="3">
    <source>
        <dbReference type="PROSITE" id="PS51762"/>
    </source>
</evidence>
<reference evidence="4 5" key="1">
    <citation type="submission" date="2024-02" db="EMBL/GenBank/DDBJ databases">
        <title>Chromosome-scale genome assembly of the rough periwinkle Littorina saxatilis.</title>
        <authorList>
            <person name="De Jode A."/>
            <person name="Faria R."/>
            <person name="Formenti G."/>
            <person name="Sims Y."/>
            <person name="Smith T.P."/>
            <person name="Tracey A."/>
            <person name="Wood J.M.D."/>
            <person name="Zagrodzka Z.B."/>
            <person name="Johannesson K."/>
            <person name="Butlin R.K."/>
            <person name="Leder E.H."/>
        </authorList>
    </citation>
    <scope>NUCLEOTIDE SEQUENCE [LARGE SCALE GENOMIC DNA]</scope>
    <source>
        <strain evidence="4">Snail1</strain>
        <tissue evidence="4">Muscle</tissue>
    </source>
</reference>
<dbReference type="AlphaFoldDB" id="A0AAN9C0L3"/>
<accession>A0AAN9C0L3</accession>
<dbReference type="InterPro" id="IPR050546">
    <property type="entry name" value="Glycosyl_Hydrlase_16"/>
</dbReference>
<feature type="domain" description="GH16" evidence="3">
    <location>
        <begin position="34"/>
        <end position="341"/>
    </location>
</feature>